<dbReference type="Proteomes" id="UP000794436">
    <property type="component" value="Unassembled WGS sequence"/>
</dbReference>
<dbReference type="EMBL" id="SPLM01000036">
    <property type="protein sequence ID" value="TMW65847.1"/>
    <property type="molecule type" value="Genomic_DNA"/>
</dbReference>
<feature type="signal peptide" evidence="8">
    <location>
        <begin position="1"/>
        <end position="18"/>
    </location>
</feature>
<reference evidence="9" key="1">
    <citation type="submission" date="2019-03" db="EMBL/GenBank/DDBJ databases">
        <title>Long read genome sequence of the mycoparasitic Pythium oligandrum ATCC 38472 isolated from sugarbeet rhizosphere.</title>
        <authorList>
            <person name="Gaulin E."/>
        </authorList>
    </citation>
    <scope>NUCLEOTIDE SEQUENCE</scope>
    <source>
        <strain evidence="9">ATCC 38472_TT</strain>
    </source>
</reference>
<dbReference type="Gene3D" id="1.10.239.10">
    <property type="entry name" value="Elicitin domain"/>
    <property type="match status" value="1"/>
</dbReference>
<evidence type="ECO:0000256" key="7">
    <source>
        <dbReference type="SAM" id="MobiDB-lite"/>
    </source>
</evidence>
<dbReference type="SMART" id="SM01187">
    <property type="entry name" value="Elicitin"/>
    <property type="match status" value="1"/>
</dbReference>
<evidence type="ECO:0000256" key="1">
    <source>
        <dbReference type="ARBA" id="ARBA00004613"/>
    </source>
</evidence>
<dbReference type="GO" id="GO:0005576">
    <property type="term" value="C:extracellular region"/>
    <property type="evidence" value="ECO:0007669"/>
    <property type="project" value="UniProtKB-SubCell"/>
</dbReference>
<keyword evidence="3 6" id="KW-0964">Secreted</keyword>
<evidence type="ECO:0000313" key="10">
    <source>
        <dbReference type="Proteomes" id="UP000794436"/>
    </source>
</evidence>
<protein>
    <recommendedName>
        <fullName evidence="6">Elicitin</fullName>
    </recommendedName>
</protein>
<keyword evidence="10" id="KW-1185">Reference proteome</keyword>
<keyword evidence="8" id="KW-0732">Signal</keyword>
<comment type="caution">
    <text evidence="9">The sequence shown here is derived from an EMBL/GenBank/DDBJ whole genome shotgun (WGS) entry which is preliminary data.</text>
</comment>
<feature type="region of interest" description="Disordered" evidence="7">
    <location>
        <begin position="109"/>
        <end position="132"/>
    </location>
</feature>
<dbReference type="InterPro" id="IPR002200">
    <property type="entry name" value="Elicitin"/>
</dbReference>
<proteinExistence type="inferred from homology"/>
<evidence type="ECO:0000313" key="9">
    <source>
        <dbReference type="EMBL" id="TMW65847.1"/>
    </source>
</evidence>
<evidence type="ECO:0000256" key="8">
    <source>
        <dbReference type="SAM" id="SignalP"/>
    </source>
</evidence>
<keyword evidence="4 6" id="KW-0928">Hypersensitive response elicitation</keyword>
<organism evidence="9 10">
    <name type="scientific">Pythium oligandrum</name>
    <name type="common">Mycoparasitic fungus</name>
    <dbReference type="NCBI Taxonomy" id="41045"/>
    <lineage>
        <taxon>Eukaryota</taxon>
        <taxon>Sar</taxon>
        <taxon>Stramenopiles</taxon>
        <taxon>Oomycota</taxon>
        <taxon>Peronosporomycetes</taxon>
        <taxon>Pythiales</taxon>
        <taxon>Pythiaceae</taxon>
        <taxon>Pythium</taxon>
    </lineage>
</organism>
<evidence type="ECO:0000256" key="5">
    <source>
        <dbReference type="ARBA" id="ARBA00023157"/>
    </source>
</evidence>
<accession>A0A8K1CNV3</accession>
<dbReference type="InterPro" id="IPR036470">
    <property type="entry name" value="Elicitin_sf"/>
</dbReference>
<name>A0A8K1CNV3_PYTOL</name>
<gene>
    <name evidence="9" type="ORF">Poli38472_003612</name>
</gene>
<comment type="function">
    <text evidence="6">Induces local and distal defense responses (incompatible hypersensitive reaction) in plants from the solanaceae and cruciferae families. Elicits leaf necrosis and causes the accumulation of pathogenesis-related proteins. Might interact with the lipidic molecules of the plasma membrane.</text>
</comment>
<dbReference type="SUPFAM" id="SSF48647">
    <property type="entry name" value="Fungal elicitin"/>
    <property type="match status" value="1"/>
</dbReference>
<comment type="subcellular location">
    <subcellularLocation>
        <location evidence="1 6">Secreted</location>
    </subcellularLocation>
</comment>
<comment type="similarity">
    <text evidence="2 6">Belongs to the elicitin family.</text>
</comment>
<evidence type="ECO:0000256" key="4">
    <source>
        <dbReference type="ARBA" id="ARBA00022978"/>
    </source>
</evidence>
<dbReference type="AlphaFoldDB" id="A0A8K1CNV3"/>
<dbReference type="OrthoDB" id="162723at2759"/>
<dbReference type="Pfam" id="PF00964">
    <property type="entry name" value="Elicitin"/>
    <property type="match status" value="1"/>
</dbReference>
<evidence type="ECO:0000256" key="3">
    <source>
        <dbReference type="ARBA" id="ARBA00022525"/>
    </source>
</evidence>
<keyword evidence="5 6" id="KW-1015">Disulfide bond</keyword>
<feature type="chain" id="PRO_5035481293" description="Elicitin" evidence="8">
    <location>
        <begin position="19"/>
        <end position="155"/>
    </location>
</feature>
<evidence type="ECO:0000256" key="2">
    <source>
        <dbReference type="ARBA" id="ARBA00009544"/>
    </source>
</evidence>
<evidence type="ECO:0000256" key="6">
    <source>
        <dbReference type="RuleBase" id="RU368111"/>
    </source>
</evidence>
<dbReference type="GO" id="GO:0052040">
    <property type="term" value="P:symbiont-mediated perturbation of host programmed cell death"/>
    <property type="evidence" value="ECO:0007669"/>
    <property type="project" value="UniProtKB-UniRule"/>
</dbReference>
<sequence length="155" mass="16721">MRLTSIIAGVGLLDMATALPCTVWHMQVFDDLKGTINQCRSASEVMFSMPPTRELTSAEREKICDEKKCKELIGNVDDLDVPRCDVMFNGKNATLQACVDRFTTACDVTSKPPPSKRPMGKRGSPESSAAKATGNLPLTMAGIVAIVSVMLALDE</sequence>